<evidence type="ECO:0000313" key="2">
    <source>
        <dbReference type="Proteomes" id="UP001235513"/>
    </source>
</evidence>
<sequence length="151" mass="18154">MMDLKQIKIGQLLENSVKENHIERERLCSFFNCKAKDIEEMYGSDTVATDILIKWSQLLQYDFFRLYSQHLVLYAPPAANGYSQTGTKRKDEIQELQFRKNIYTKEIIEFIINKINKGEMTREEVISKYRIPKTTLYKWLNKYNGYREEYK</sequence>
<proteinExistence type="predicted"/>
<evidence type="ECO:0000313" key="1">
    <source>
        <dbReference type="EMBL" id="MDP9962249.1"/>
    </source>
</evidence>
<dbReference type="Gene3D" id="1.10.10.60">
    <property type="entry name" value="Homeodomain-like"/>
    <property type="match status" value="1"/>
</dbReference>
<dbReference type="InterPro" id="IPR009057">
    <property type="entry name" value="Homeodomain-like_sf"/>
</dbReference>
<dbReference type="EMBL" id="JAUSRL010000012">
    <property type="protein sequence ID" value="MDP9962249.1"/>
    <property type="molecule type" value="Genomic_DNA"/>
</dbReference>
<name>A0ABT9SS30_9FLAO</name>
<accession>A0ABT9SS30</accession>
<keyword evidence="2" id="KW-1185">Reference proteome</keyword>
<reference evidence="1 2" key="1">
    <citation type="submission" date="2023-07" db="EMBL/GenBank/DDBJ databases">
        <title>Sorghum-associated microbial communities from plants grown in Nebraska, USA.</title>
        <authorList>
            <person name="Schachtman D."/>
        </authorList>
    </citation>
    <scope>NUCLEOTIDE SEQUENCE [LARGE SCALE GENOMIC DNA]</scope>
    <source>
        <strain evidence="1 2">CC351</strain>
    </source>
</reference>
<dbReference type="SUPFAM" id="SSF46689">
    <property type="entry name" value="Homeodomain-like"/>
    <property type="match status" value="1"/>
</dbReference>
<evidence type="ECO:0008006" key="3">
    <source>
        <dbReference type="Google" id="ProtNLM"/>
    </source>
</evidence>
<comment type="caution">
    <text evidence="1">The sequence shown here is derived from an EMBL/GenBank/DDBJ whole genome shotgun (WGS) entry which is preliminary data.</text>
</comment>
<organism evidence="1 2">
    <name type="scientific">Chryseobacterium lathyri</name>
    <dbReference type="NCBI Taxonomy" id="395933"/>
    <lineage>
        <taxon>Bacteria</taxon>
        <taxon>Pseudomonadati</taxon>
        <taxon>Bacteroidota</taxon>
        <taxon>Flavobacteriia</taxon>
        <taxon>Flavobacteriales</taxon>
        <taxon>Weeksellaceae</taxon>
        <taxon>Chryseobacterium group</taxon>
        <taxon>Chryseobacterium</taxon>
    </lineage>
</organism>
<dbReference type="RefSeq" id="WP_306846661.1">
    <property type="nucleotide sequence ID" value="NZ_JAUSRL010000012.1"/>
</dbReference>
<gene>
    <name evidence="1" type="ORF">J2T04_004177</name>
</gene>
<dbReference type="Proteomes" id="UP001235513">
    <property type="component" value="Unassembled WGS sequence"/>
</dbReference>
<protein>
    <recommendedName>
        <fullName evidence="3">Transposase</fullName>
    </recommendedName>
</protein>